<evidence type="ECO:0000313" key="4">
    <source>
        <dbReference type="RefSeq" id="XP_014477017.1"/>
    </source>
</evidence>
<dbReference type="GO" id="GO:0005524">
    <property type="term" value="F:ATP binding"/>
    <property type="evidence" value="ECO:0007669"/>
    <property type="project" value="InterPro"/>
</dbReference>
<dbReference type="OrthoDB" id="5962695at2759"/>
<feature type="region of interest" description="Disordered" evidence="1">
    <location>
        <begin position="683"/>
        <end position="713"/>
    </location>
</feature>
<dbReference type="PANTHER" id="PTHR23060:SF3">
    <property type="entry name" value="TESTIS EXPRESSED 14, INTERCELLULAR BRIDGE FORMING FACTOR"/>
    <property type="match status" value="1"/>
</dbReference>
<dbReference type="AlphaFoldDB" id="A0A6P3XFJ0"/>
<keyword evidence="3" id="KW-1185">Reference proteome</keyword>
<dbReference type="GO" id="GO:0043063">
    <property type="term" value="P:intercellular bridge organization"/>
    <property type="evidence" value="ECO:0007669"/>
    <property type="project" value="InterPro"/>
</dbReference>
<organism evidence="3 4">
    <name type="scientific">Dinoponera quadriceps</name>
    <name type="common">South American ant</name>
    <dbReference type="NCBI Taxonomy" id="609295"/>
    <lineage>
        <taxon>Eukaryota</taxon>
        <taxon>Metazoa</taxon>
        <taxon>Ecdysozoa</taxon>
        <taxon>Arthropoda</taxon>
        <taxon>Hexapoda</taxon>
        <taxon>Insecta</taxon>
        <taxon>Pterygota</taxon>
        <taxon>Neoptera</taxon>
        <taxon>Endopterygota</taxon>
        <taxon>Hymenoptera</taxon>
        <taxon>Apocrita</taxon>
        <taxon>Aculeata</taxon>
        <taxon>Formicoidea</taxon>
        <taxon>Formicidae</taxon>
        <taxon>Ponerinae</taxon>
        <taxon>Ponerini</taxon>
        <taxon>Dinoponera</taxon>
    </lineage>
</organism>
<dbReference type="GO" id="GO:0007140">
    <property type="term" value="P:male meiotic nuclear division"/>
    <property type="evidence" value="ECO:0007669"/>
    <property type="project" value="InterPro"/>
</dbReference>
<dbReference type="InterPro" id="IPR039339">
    <property type="entry name" value="Tex14"/>
</dbReference>
<accession>A0A6P3XFJ0</accession>
<dbReference type="InterPro" id="IPR011009">
    <property type="entry name" value="Kinase-like_dom_sf"/>
</dbReference>
<dbReference type="KEGG" id="dqu:106745691"/>
<dbReference type="GO" id="GO:0051306">
    <property type="term" value="P:mitotic sister chromatid separation"/>
    <property type="evidence" value="ECO:0007669"/>
    <property type="project" value="InterPro"/>
</dbReference>
<dbReference type="GO" id="GO:0008608">
    <property type="term" value="P:attachment of spindle microtubules to kinetochore"/>
    <property type="evidence" value="ECO:0007669"/>
    <property type="project" value="InterPro"/>
</dbReference>
<dbReference type="GO" id="GO:0004672">
    <property type="term" value="F:protein kinase activity"/>
    <property type="evidence" value="ECO:0007669"/>
    <property type="project" value="InterPro"/>
</dbReference>
<dbReference type="GO" id="GO:0007094">
    <property type="term" value="P:mitotic spindle assembly checkpoint signaling"/>
    <property type="evidence" value="ECO:0007669"/>
    <property type="project" value="InterPro"/>
</dbReference>
<evidence type="ECO:0000256" key="1">
    <source>
        <dbReference type="SAM" id="MobiDB-lite"/>
    </source>
</evidence>
<dbReference type="InterPro" id="IPR000719">
    <property type="entry name" value="Prot_kinase_dom"/>
</dbReference>
<dbReference type="GeneID" id="106745691"/>
<feature type="compositionally biased region" description="Basic and acidic residues" evidence="1">
    <location>
        <begin position="683"/>
        <end position="698"/>
    </location>
</feature>
<dbReference type="Gene3D" id="1.10.510.10">
    <property type="entry name" value="Transferase(Phosphotransferase) domain 1"/>
    <property type="match status" value="1"/>
</dbReference>
<dbReference type="GO" id="GO:0000776">
    <property type="term" value="C:kinetochore"/>
    <property type="evidence" value="ECO:0007669"/>
    <property type="project" value="TreeGrafter"/>
</dbReference>
<feature type="compositionally biased region" description="Polar residues" evidence="1">
    <location>
        <begin position="837"/>
        <end position="848"/>
    </location>
</feature>
<dbReference type="GO" id="GO:0045171">
    <property type="term" value="C:intercellular bridge"/>
    <property type="evidence" value="ECO:0007669"/>
    <property type="project" value="TreeGrafter"/>
</dbReference>
<sequence>MPTIISNMGFRKMIKRISSANVQSENQMWTTSSVRKCTVDESYRQALQQFIDRRRMSSELVTDAEFYSYQPIKQNGEHLLQRNNNRNCHNNSKQRKYSSFIPGVSHVEASEIFEIGCVAGTEDRYLELVSAEWHNTRVSLKRHTHPACQGAIKADIEILTEIRHPNVLLLMATTHTDEHGLVSIFESINCTLYNFIHEQGERMGVQNIAQVGMKLADALKYCHMRGYIHGAISSHCVYLVPNGGIKLGGWELATLENDNTQRSYEKCLRAEIFKWQAPEFFFGYDLSTKSDVYGLSLLLWEMGTACVPWSGCNRPHVELQYTTRKRGITVDLNNFPPRLQKLLENGLQLDAAKRTLDMDKIRKSLHRLLMSEEAEATYASESGIQKLEKNNNIKNMYTSTPKISPSYENVMLIKRLSADKLNHMTEKLTNRLYTSTMVQCNRDLDENNIEKKNASLTDNGIERLATEVQSTDHSICRKHSNSVKAPETGEKLHNTTRSDIKRLKEINASRREHFFNENNPSFASSTPNPTRVNKNTDYVLCKPASHATNMELKYKKSPGEYEGNIIKPSHTLKQKIYTNMPASIKDAIAQRQVLHSDVESFYESILWRKEKLICLSRMGRENNNNNNNINNSSTRIRQCSWPLLPKSYISVTCNTGEMQHPRSGSTKSSDTFTIANTFEERVDKRTKDAKEPLSKDTESNDTSMGARNFPGNSLKNLKDAIERAAEIVRSGSQYEDSVPYLQTSCNSETNVNNTQKYESAFEDLYETKCDDNNQEISVIEKSSGVSLPDDYATAENSTEMEHEGKVARDFVNYKMYDATRTNNLICETIAEVDFNESQTSVHSQQQLEDLQKPKRDEGACINSASNSRKANIADFNIVPTKAADANTYLLPSNIVRCETCNLYDLSDLRRRSLPACLNHLKITQSPGLKKIHAHKSCLRDSNCTIEDLYIDDEFGSRLNDNLVLLNDGLQSCVIDDYSYDDQNLLQTTEL</sequence>
<dbReference type="Pfam" id="PF07714">
    <property type="entry name" value="PK_Tyr_Ser-Thr"/>
    <property type="match status" value="1"/>
</dbReference>
<dbReference type="RefSeq" id="XP_014477017.1">
    <property type="nucleotide sequence ID" value="XM_014621531.1"/>
</dbReference>
<feature type="region of interest" description="Disordered" evidence="1">
    <location>
        <begin position="837"/>
        <end position="856"/>
    </location>
</feature>
<reference evidence="4" key="1">
    <citation type="submission" date="2025-08" db="UniProtKB">
        <authorList>
            <consortium name="RefSeq"/>
        </authorList>
    </citation>
    <scope>IDENTIFICATION</scope>
</reference>
<dbReference type="GO" id="GO:0030496">
    <property type="term" value="C:midbody"/>
    <property type="evidence" value="ECO:0007669"/>
    <property type="project" value="TreeGrafter"/>
</dbReference>
<evidence type="ECO:0000259" key="2">
    <source>
        <dbReference type="PROSITE" id="PS50011"/>
    </source>
</evidence>
<dbReference type="Proteomes" id="UP000515204">
    <property type="component" value="Unplaced"/>
</dbReference>
<evidence type="ECO:0000313" key="3">
    <source>
        <dbReference type="Proteomes" id="UP000515204"/>
    </source>
</evidence>
<protein>
    <submittedName>
        <fullName evidence="4">Uncharacterized protein LOC106745691 isoform X1</fullName>
    </submittedName>
</protein>
<feature type="compositionally biased region" description="Polar residues" evidence="1">
    <location>
        <begin position="700"/>
        <end position="713"/>
    </location>
</feature>
<gene>
    <name evidence="4" type="primary">LOC106745691</name>
</gene>
<dbReference type="PANTHER" id="PTHR23060">
    <property type="entry name" value="TESTIS EXPRESSED GENE 14"/>
    <property type="match status" value="1"/>
</dbReference>
<dbReference type="PROSITE" id="PS50011">
    <property type="entry name" value="PROTEIN_KINASE_DOM"/>
    <property type="match status" value="1"/>
</dbReference>
<dbReference type="SUPFAM" id="SSF56112">
    <property type="entry name" value="Protein kinase-like (PK-like)"/>
    <property type="match status" value="1"/>
</dbReference>
<feature type="domain" description="Protein kinase" evidence="2">
    <location>
        <begin position="104"/>
        <end position="369"/>
    </location>
</feature>
<proteinExistence type="predicted"/>
<name>A0A6P3XFJ0_DINQU</name>
<dbReference type="InterPro" id="IPR001245">
    <property type="entry name" value="Ser-Thr/Tyr_kinase_cat_dom"/>
</dbReference>